<keyword evidence="1" id="KW-0812">Transmembrane</keyword>
<protein>
    <submittedName>
        <fullName evidence="2">Uncharacterized protein</fullName>
    </submittedName>
</protein>
<keyword evidence="1" id="KW-0472">Membrane</keyword>
<dbReference type="AlphaFoldDB" id="X0ZML3"/>
<keyword evidence="1" id="KW-1133">Transmembrane helix</keyword>
<proteinExistence type="predicted"/>
<feature type="non-terminal residue" evidence="2">
    <location>
        <position position="61"/>
    </location>
</feature>
<evidence type="ECO:0000256" key="1">
    <source>
        <dbReference type="SAM" id="Phobius"/>
    </source>
</evidence>
<dbReference type="EMBL" id="BART01008230">
    <property type="protein sequence ID" value="GAG70639.1"/>
    <property type="molecule type" value="Genomic_DNA"/>
</dbReference>
<feature type="transmembrane region" description="Helical" evidence="1">
    <location>
        <begin position="19"/>
        <end position="38"/>
    </location>
</feature>
<accession>X0ZML3</accession>
<evidence type="ECO:0000313" key="2">
    <source>
        <dbReference type="EMBL" id="GAG70639.1"/>
    </source>
</evidence>
<gene>
    <name evidence="2" type="ORF">S01H4_18548</name>
</gene>
<name>X0ZML3_9ZZZZ</name>
<reference evidence="2" key="1">
    <citation type="journal article" date="2014" name="Front. Microbiol.">
        <title>High frequency of phylogenetically diverse reductive dehalogenase-homologous genes in deep subseafloor sedimentary metagenomes.</title>
        <authorList>
            <person name="Kawai M."/>
            <person name="Futagami T."/>
            <person name="Toyoda A."/>
            <person name="Takaki Y."/>
            <person name="Nishi S."/>
            <person name="Hori S."/>
            <person name="Arai W."/>
            <person name="Tsubouchi T."/>
            <person name="Morono Y."/>
            <person name="Uchiyama I."/>
            <person name="Ito T."/>
            <person name="Fujiyama A."/>
            <person name="Inagaki F."/>
            <person name="Takami H."/>
        </authorList>
    </citation>
    <scope>NUCLEOTIDE SEQUENCE</scope>
    <source>
        <strain evidence="2">Expedition CK06-06</strain>
    </source>
</reference>
<sequence>MGILGGANLLTFVVYKIDIFILSIVIYTTKLLKILLFLKNNSKNKKALQQNAKGLEIDKLP</sequence>
<organism evidence="2">
    <name type="scientific">marine sediment metagenome</name>
    <dbReference type="NCBI Taxonomy" id="412755"/>
    <lineage>
        <taxon>unclassified sequences</taxon>
        <taxon>metagenomes</taxon>
        <taxon>ecological metagenomes</taxon>
    </lineage>
</organism>
<comment type="caution">
    <text evidence="2">The sequence shown here is derived from an EMBL/GenBank/DDBJ whole genome shotgun (WGS) entry which is preliminary data.</text>
</comment>